<dbReference type="PROSITE" id="PS50123">
    <property type="entry name" value="CHER"/>
    <property type="match status" value="1"/>
</dbReference>
<dbReference type="GO" id="GO:0008983">
    <property type="term" value="F:protein-glutamate O-methyltransferase activity"/>
    <property type="evidence" value="ECO:0007669"/>
    <property type="project" value="UniProtKB-EC"/>
</dbReference>
<proteinExistence type="predicted"/>
<evidence type="ECO:0000256" key="2">
    <source>
        <dbReference type="ARBA" id="ARBA00012534"/>
    </source>
</evidence>
<dbReference type="InterPro" id="IPR029063">
    <property type="entry name" value="SAM-dependent_MTases_sf"/>
</dbReference>
<dbReference type="InterPro" id="IPR026024">
    <property type="entry name" value="Chemotaxis_MeTrfase_CheR"/>
</dbReference>
<dbReference type="Gene3D" id="1.10.155.10">
    <property type="entry name" value="Chemotaxis receptor methyltransferase CheR, N-terminal domain"/>
    <property type="match status" value="1"/>
</dbReference>
<dbReference type="EnsemblBacteria" id="ABF40773">
    <property type="protein sequence ID" value="ABF40773"/>
    <property type="gene ID" value="Acid345_1772"/>
</dbReference>
<dbReference type="InterPro" id="IPR022641">
    <property type="entry name" value="CheR_N"/>
</dbReference>
<dbReference type="RefSeq" id="WP_011522575.1">
    <property type="nucleotide sequence ID" value="NC_008009.1"/>
</dbReference>
<dbReference type="InterPro" id="IPR036804">
    <property type="entry name" value="CheR_N_sf"/>
</dbReference>
<keyword evidence="4" id="KW-0808">Transferase</keyword>
<evidence type="ECO:0000256" key="5">
    <source>
        <dbReference type="ARBA" id="ARBA00022691"/>
    </source>
</evidence>
<dbReference type="Pfam" id="PF03705">
    <property type="entry name" value="CheR_N"/>
    <property type="match status" value="1"/>
</dbReference>
<keyword evidence="5" id="KW-0949">S-adenosyl-L-methionine</keyword>
<reference evidence="7 8" key="1">
    <citation type="journal article" date="2009" name="Appl. Environ. Microbiol.">
        <title>Three genomes from the phylum Acidobacteria provide insight into the lifestyles of these microorganisms in soils.</title>
        <authorList>
            <person name="Ward N.L."/>
            <person name="Challacombe J.F."/>
            <person name="Janssen P.H."/>
            <person name="Henrissat B."/>
            <person name="Coutinho P.M."/>
            <person name="Wu M."/>
            <person name="Xie G."/>
            <person name="Haft D.H."/>
            <person name="Sait M."/>
            <person name="Badger J."/>
            <person name="Barabote R.D."/>
            <person name="Bradley B."/>
            <person name="Brettin T.S."/>
            <person name="Brinkac L.M."/>
            <person name="Bruce D."/>
            <person name="Creasy T."/>
            <person name="Daugherty S.C."/>
            <person name="Davidsen T.M."/>
            <person name="DeBoy R.T."/>
            <person name="Detter J.C."/>
            <person name="Dodson R.J."/>
            <person name="Durkin A.S."/>
            <person name="Ganapathy A."/>
            <person name="Gwinn-Giglio M."/>
            <person name="Han C.S."/>
            <person name="Khouri H."/>
            <person name="Kiss H."/>
            <person name="Kothari S.P."/>
            <person name="Madupu R."/>
            <person name="Nelson K.E."/>
            <person name="Nelson W.C."/>
            <person name="Paulsen I."/>
            <person name="Penn K."/>
            <person name="Ren Q."/>
            <person name="Rosovitz M.J."/>
            <person name="Selengut J.D."/>
            <person name="Shrivastava S."/>
            <person name="Sullivan S.A."/>
            <person name="Tapia R."/>
            <person name="Thompson L.S."/>
            <person name="Watkins K.L."/>
            <person name="Yang Q."/>
            <person name="Yu C."/>
            <person name="Zafar N."/>
            <person name="Zhou L."/>
            <person name="Kuske C.R."/>
        </authorList>
    </citation>
    <scope>NUCLEOTIDE SEQUENCE [LARGE SCALE GENOMIC DNA]</scope>
    <source>
        <strain evidence="7 8">Ellin345</strain>
    </source>
</reference>
<organism evidence="7 8">
    <name type="scientific">Koribacter versatilis (strain Ellin345)</name>
    <dbReference type="NCBI Taxonomy" id="204669"/>
    <lineage>
        <taxon>Bacteria</taxon>
        <taxon>Pseudomonadati</taxon>
        <taxon>Acidobacteriota</taxon>
        <taxon>Terriglobia</taxon>
        <taxon>Terriglobales</taxon>
        <taxon>Candidatus Korobacteraceae</taxon>
        <taxon>Candidatus Korobacter</taxon>
    </lineage>
</organism>
<dbReference type="PANTHER" id="PTHR24422:SF10">
    <property type="entry name" value="CHEMOTAXIS PROTEIN METHYLTRANSFERASE 2"/>
    <property type="match status" value="1"/>
</dbReference>
<keyword evidence="8" id="KW-1185">Reference proteome</keyword>
<gene>
    <name evidence="7" type="ordered locus">Acid345_1772</name>
</gene>
<dbReference type="GO" id="GO:0032259">
    <property type="term" value="P:methylation"/>
    <property type="evidence" value="ECO:0007669"/>
    <property type="project" value="UniProtKB-KW"/>
</dbReference>
<dbReference type="STRING" id="204669.Acid345_1772"/>
<dbReference type="InterPro" id="IPR022642">
    <property type="entry name" value="CheR_C"/>
</dbReference>
<comment type="catalytic activity">
    <reaction evidence="1">
        <text>L-glutamyl-[protein] + S-adenosyl-L-methionine = [protein]-L-glutamate 5-O-methyl ester + S-adenosyl-L-homocysteine</text>
        <dbReference type="Rhea" id="RHEA:24452"/>
        <dbReference type="Rhea" id="RHEA-COMP:10208"/>
        <dbReference type="Rhea" id="RHEA-COMP:10311"/>
        <dbReference type="ChEBI" id="CHEBI:29973"/>
        <dbReference type="ChEBI" id="CHEBI:57856"/>
        <dbReference type="ChEBI" id="CHEBI:59789"/>
        <dbReference type="ChEBI" id="CHEBI:82795"/>
        <dbReference type="EC" id="2.1.1.80"/>
    </reaction>
</comment>
<evidence type="ECO:0000313" key="8">
    <source>
        <dbReference type="Proteomes" id="UP000002432"/>
    </source>
</evidence>
<dbReference type="Gene3D" id="3.40.50.150">
    <property type="entry name" value="Vaccinia Virus protein VP39"/>
    <property type="match status" value="1"/>
</dbReference>
<dbReference type="eggNOG" id="COG1352">
    <property type="taxonomic scope" value="Bacteria"/>
</dbReference>
<dbReference type="Pfam" id="PF01739">
    <property type="entry name" value="CheR"/>
    <property type="match status" value="2"/>
</dbReference>
<dbReference type="SMART" id="SM00138">
    <property type="entry name" value="MeTrc"/>
    <property type="match status" value="1"/>
</dbReference>
<dbReference type="PIRSF" id="PIRSF000410">
    <property type="entry name" value="CheR"/>
    <property type="match status" value="1"/>
</dbReference>
<keyword evidence="3 7" id="KW-0489">Methyltransferase</keyword>
<dbReference type="SUPFAM" id="SSF53335">
    <property type="entry name" value="S-adenosyl-L-methionine-dependent methyltransferases"/>
    <property type="match status" value="1"/>
</dbReference>
<evidence type="ECO:0000256" key="4">
    <source>
        <dbReference type="ARBA" id="ARBA00022679"/>
    </source>
</evidence>
<dbReference type="PRINTS" id="PR00996">
    <property type="entry name" value="CHERMTFRASE"/>
</dbReference>
<protein>
    <recommendedName>
        <fullName evidence="2">protein-glutamate O-methyltransferase</fullName>
        <ecNumber evidence="2">2.1.1.80</ecNumber>
    </recommendedName>
</protein>
<feature type="domain" description="CheR-type methyltransferase" evidence="6">
    <location>
        <begin position="3"/>
        <end position="299"/>
    </location>
</feature>
<dbReference type="Proteomes" id="UP000002432">
    <property type="component" value="Chromosome"/>
</dbReference>
<dbReference type="AlphaFoldDB" id="Q1IQS7"/>
<evidence type="ECO:0000313" key="7">
    <source>
        <dbReference type="EMBL" id="ABF40773.1"/>
    </source>
</evidence>
<dbReference type="CDD" id="cd02440">
    <property type="entry name" value="AdoMet_MTases"/>
    <property type="match status" value="1"/>
</dbReference>
<dbReference type="OrthoDB" id="9816309at2"/>
<dbReference type="HOGENOM" id="CLU_025854_0_1_0"/>
<dbReference type="EMBL" id="CP000360">
    <property type="protein sequence ID" value="ABF40773.1"/>
    <property type="molecule type" value="Genomic_DNA"/>
</dbReference>
<dbReference type="KEGG" id="aba:Acid345_1772"/>
<dbReference type="InterPro" id="IPR000780">
    <property type="entry name" value="CheR_MeTrfase"/>
</dbReference>
<name>Q1IQS7_KORVE</name>
<dbReference type="InterPro" id="IPR050903">
    <property type="entry name" value="Bact_Chemotaxis_MeTrfase"/>
</dbReference>
<evidence type="ECO:0000259" key="6">
    <source>
        <dbReference type="PROSITE" id="PS50123"/>
    </source>
</evidence>
<accession>Q1IQS7</accession>
<evidence type="ECO:0000256" key="3">
    <source>
        <dbReference type="ARBA" id="ARBA00022603"/>
    </source>
</evidence>
<dbReference type="EC" id="2.1.1.80" evidence="2"/>
<sequence>MATPSIQVTLTEAEIKLLQTLVYQECGMFFDERRAHFLEDRVRRRIKENGFDNFYHYYKLLTGSQGRTEIAALVDNLTINETSFFRNKPQLDLFHKITMEEILHRKHQRRDWSLKIWSAGCSTGQEPYTLAMLMCDALAFYNLRNPLPIETPTPKPLVPPPWKVEVLASDISYRVLRTAQEGSYSETQMEPVDYSYRLRYFDKVNDRYMIKKALKEFIHFDFHNLKTEFLPQHNDVIFCRNVMIYFDEAEQKRLINKFHRCLKPDGYLFVGHAESLFGLSDKFRMVHVNNGTAYQRIEV</sequence>
<evidence type="ECO:0000256" key="1">
    <source>
        <dbReference type="ARBA" id="ARBA00001541"/>
    </source>
</evidence>
<dbReference type="PANTHER" id="PTHR24422">
    <property type="entry name" value="CHEMOTAXIS PROTEIN METHYLTRANSFERASE"/>
    <property type="match status" value="1"/>
</dbReference>
<dbReference type="SUPFAM" id="SSF47757">
    <property type="entry name" value="Chemotaxis receptor methyltransferase CheR, N-terminal domain"/>
    <property type="match status" value="1"/>
</dbReference>